<dbReference type="SUPFAM" id="SSF160719">
    <property type="entry name" value="gpW/gp25-like"/>
    <property type="match status" value="1"/>
</dbReference>
<proteinExistence type="predicted"/>
<dbReference type="RefSeq" id="WP_212958312.1">
    <property type="nucleotide sequence ID" value="NZ_BORQ01000005.1"/>
</dbReference>
<dbReference type="Gene3D" id="3.10.450.40">
    <property type="match status" value="1"/>
</dbReference>
<accession>A0A920CDT6</accession>
<evidence type="ECO:0000313" key="2">
    <source>
        <dbReference type="Proteomes" id="UP000679779"/>
    </source>
</evidence>
<evidence type="ECO:0000313" key="1">
    <source>
        <dbReference type="EMBL" id="GIO33132.1"/>
    </source>
</evidence>
<organism evidence="1 2">
    <name type="scientific">Paenibacillus albilobatus</name>
    <dbReference type="NCBI Taxonomy" id="2716884"/>
    <lineage>
        <taxon>Bacteria</taxon>
        <taxon>Bacillati</taxon>
        <taxon>Bacillota</taxon>
        <taxon>Bacilli</taxon>
        <taxon>Bacillales</taxon>
        <taxon>Paenibacillaceae</taxon>
        <taxon>Paenibacillus</taxon>
    </lineage>
</organism>
<dbReference type="Proteomes" id="UP000679779">
    <property type="component" value="Unassembled WGS sequence"/>
</dbReference>
<evidence type="ECO:0008006" key="3">
    <source>
        <dbReference type="Google" id="ProtNLM"/>
    </source>
</evidence>
<protein>
    <recommendedName>
        <fullName evidence="3">IraD/Gp25-like domain-containing protein</fullName>
    </recommendedName>
</protein>
<name>A0A920CDT6_9BACL</name>
<dbReference type="EMBL" id="BORQ01000005">
    <property type="protein sequence ID" value="GIO33132.1"/>
    <property type="molecule type" value="Genomic_DNA"/>
</dbReference>
<reference evidence="1" key="1">
    <citation type="submission" date="2021-03" db="EMBL/GenBank/DDBJ databases">
        <title>Antimicrobial resistance genes in bacteria isolated from Japanese honey, and their potential for conferring macrolide and lincosamide resistance in the American foulbrood pathogen Paenibacillus larvae.</title>
        <authorList>
            <person name="Okamoto M."/>
            <person name="Kumagai M."/>
            <person name="Kanamori H."/>
            <person name="Takamatsu D."/>
        </authorList>
    </citation>
    <scope>NUCLEOTIDE SEQUENCE</scope>
    <source>
        <strain evidence="1">J2TS6</strain>
    </source>
</reference>
<keyword evidence="2" id="KW-1185">Reference proteome</keyword>
<dbReference type="AlphaFoldDB" id="A0A920CDT6"/>
<sequence>MNEHVIVVKSMPEIRLGLTGIESIEQNIGIVCSTYIMSVPLDRSFGIDPSNLDEPEPILEALLTNEIMTAIQECEPRAQVTRITFLESDDPGDGGIYPVVAFTAKEDG</sequence>
<comment type="caution">
    <text evidence="1">The sequence shown here is derived from an EMBL/GenBank/DDBJ whole genome shotgun (WGS) entry which is preliminary data.</text>
</comment>
<gene>
    <name evidence="1" type="ORF">J2TS6_42730</name>
</gene>